<keyword evidence="3" id="KW-1185">Reference proteome</keyword>
<evidence type="ECO:0000313" key="2">
    <source>
        <dbReference type="EMBL" id="KAJ8958096.1"/>
    </source>
</evidence>
<evidence type="ECO:0000256" key="1">
    <source>
        <dbReference type="SAM" id="SignalP"/>
    </source>
</evidence>
<evidence type="ECO:0008006" key="4">
    <source>
        <dbReference type="Google" id="ProtNLM"/>
    </source>
</evidence>
<evidence type="ECO:0000313" key="3">
    <source>
        <dbReference type="Proteomes" id="UP001162162"/>
    </source>
</evidence>
<name>A0AAV8Z2J4_9CUCU</name>
<feature type="signal peptide" evidence="1">
    <location>
        <begin position="1"/>
        <end position="22"/>
    </location>
</feature>
<reference evidence="2" key="1">
    <citation type="journal article" date="2023" name="Insect Mol. Biol.">
        <title>Genome sequencing provides insights into the evolution of gene families encoding plant cell wall-degrading enzymes in longhorned beetles.</title>
        <authorList>
            <person name="Shin N.R."/>
            <person name="Okamura Y."/>
            <person name="Kirsch R."/>
            <person name="Pauchet Y."/>
        </authorList>
    </citation>
    <scope>NUCLEOTIDE SEQUENCE</scope>
    <source>
        <strain evidence="2">AMC_N1</strain>
    </source>
</reference>
<accession>A0AAV8Z2J4</accession>
<gene>
    <name evidence="2" type="ORF">NQ318_006024</name>
</gene>
<protein>
    <recommendedName>
        <fullName evidence="4">Neuropeptide-like 4</fullName>
    </recommendedName>
</protein>
<comment type="caution">
    <text evidence="2">The sequence shown here is derived from an EMBL/GenBank/DDBJ whole genome shotgun (WGS) entry which is preliminary data.</text>
</comment>
<sequence>MDGMGMIWLVFFALLAVAFAAAAPEPAPAPGPSPQFYSAFGGVPVAYSGYPYAAGYYGGVYY</sequence>
<proteinExistence type="predicted"/>
<dbReference type="AlphaFoldDB" id="A0AAV8Z2J4"/>
<keyword evidence="1" id="KW-0732">Signal</keyword>
<dbReference type="Proteomes" id="UP001162162">
    <property type="component" value="Unassembled WGS sequence"/>
</dbReference>
<organism evidence="2 3">
    <name type="scientific">Aromia moschata</name>
    <dbReference type="NCBI Taxonomy" id="1265417"/>
    <lineage>
        <taxon>Eukaryota</taxon>
        <taxon>Metazoa</taxon>
        <taxon>Ecdysozoa</taxon>
        <taxon>Arthropoda</taxon>
        <taxon>Hexapoda</taxon>
        <taxon>Insecta</taxon>
        <taxon>Pterygota</taxon>
        <taxon>Neoptera</taxon>
        <taxon>Endopterygota</taxon>
        <taxon>Coleoptera</taxon>
        <taxon>Polyphaga</taxon>
        <taxon>Cucujiformia</taxon>
        <taxon>Chrysomeloidea</taxon>
        <taxon>Cerambycidae</taxon>
        <taxon>Cerambycinae</taxon>
        <taxon>Callichromatini</taxon>
        <taxon>Aromia</taxon>
    </lineage>
</organism>
<feature type="chain" id="PRO_5043631078" description="Neuropeptide-like 4" evidence="1">
    <location>
        <begin position="23"/>
        <end position="62"/>
    </location>
</feature>
<dbReference type="EMBL" id="JAPWTK010000019">
    <property type="protein sequence ID" value="KAJ8958096.1"/>
    <property type="molecule type" value="Genomic_DNA"/>
</dbReference>